<organism evidence="1">
    <name type="scientific">Blastocystis hominis</name>
    <dbReference type="NCBI Taxonomy" id="12968"/>
    <lineage>
        <taxon>Eukaryota</taxon>
        <taxon>Sar</taxon>
        <taxon>Stramenopiles</taxon>
        <taxon>Bigyra</taxon>
        <taxon>Opalozoa</taxon>
        <taxon>Opalinata</taxon>
        <taxon>Blastocystidae</taxon>
        <taxon>Blastocystis</taxon>
    </lineage>
</organism>
<keyword evidence="2" id="KW-1185">Reference proteome</keyword>
<dbReference type="AlphaFoldDB" id="D8M025"/>
<protein>
    <submittedName>
        <fullName evidence="1">Uncharacterized protein</fullName>
    </submittedName>
</protein>
<dbReference type="EMBL" id="FN668642">
    <property type="protein sequence ID" value="CBK21414.2"/>
    <property type="molecule type" value="Genomic_DNA"/>
</dbReference>
<evidence type="ECO:0000313" key="1">
    <source>
        <dbReference type="EMBL" id="CBK21414.2"/>
    </source>
</evidence>
<accession>D8M025</accession>
<reference evidence="1" key="1">
    <citation type="submission" date="2010-02" db="EMBL/GenBank/DDBJ databases">
        <title>Sequencing and annotation of the Blastocystis hominis genome.</title>
        <authorList>
            <person name="Wincker P."/>
        </authorList>
    </citation>
    <scope>NUCLEOTIDE SEQUENCE</scope>
    <source>
        <strain evidence="1">Singapore isolate B</strain>
    </source>
</reference>
<proteinExistence type="predicted"/>
<dbReference type="RefSeq" id="XP_012895462.1">
    <property type="nucleotide sequence ID" value="XM_013040008.1"/>
</dbReference>
<sequence>MRSKNKYIVNTNVDLPKLTSLINSDGYCFFYPRSVTLENIANLTNLNLTNSFDRVQSKVITNVSAEFVNLVTNNQVIPIFDIELLFQFTFLFHIQQIYSVPFFGV</sequence>
<dbReference type="GeneID" id="24918825"/>
<name>D8M025_BLAHO</name>
<dbReference type="Proteomes" id="UP000008312">
    <property type="component" value="Unassembled WGS sequence"/>
</dbReference>
<gene>
    <name evidence="1" type="ORF">GSBLH_T00001582001</name>
</gene>
<dbReference type="InParanoid" id="D8M025"/>
<evidence type="ECO:0000313" key="2">
    <source>
        <dbReference type="Proteomes" id="UP000008312"/>
    </source>
</evidence>